<keyword evidence="2" id="KW-1185">Reference proteome</keyword>
<gene>
    <name evidence="1" type="ORF">H2198_000447</name>
</gene>
<sequence>MPFSYGLEKLEPAFDDRPVPYIAYGGRFHELAATHLNQTLAAERVFIIASTSLSTNTEALSRLEAAIKDKCPEVKLVGTHVGIPPHTPWDTVVEITNKARAALSDKPISDRDILITLGGGSLTDGAKLIAWMLANPDIKTSADLETMYSASEGYSTDQFKPPAVRVISIPTTLSGGEFQSIAGATRSDGSGQKCLFTPPTRNPSLVILDPDLTTTTPSKVYLSTGVRAIDHCVETLCSLDSNPKGDEAAERGLKKMVSGLLHTKEHGNDLDARFDSMLGVIDAMSAVGSGVPLGASHAIGHQLGPLGVGHGETSCIMLPAVCKWNAIQKANIERQAICRDVLIQIAEVRDLMQKSGKSLEDTDLGDVLDLIIRALGMPRTLKDVGVGRDKLEGLAKNTLTDQWAKTNAKPITEKEQVIEILEMVVE</sequence>
<comment type="caution">
    <text evidence="1">The sequence shown here is derived from an EMBL/GenBank/DDBJ whole genome shotgun (WGS) entry which is preliminary data.</text>
</comment>
<reference evidence="1" key="1">
    <citation type="submission" date="2022-10" db="EMBL/GenBank/DDBJ databases">
        <title>Culturing micro-colonial fungi from biological soil crusts in the Mojave desert and describing Neophaeococcomyces mojavensis, and introducing the new genera and species Taxawa tesnikishii.</title>
        <authorList>
            <person name="Kurbessoian T."/>
            <person name="Stajich J.E."/>
        </authorList>
    </citation>
    <scope>NUCLEOTIDE SEQUENCE</scope>
    <source>
        <strain evidence="1">JES_112</strain>
    </source>
</reference>
<name>A0ACC3AKY2_9EURO</name>
<dbReference type="Proteomes" id="UP001172386">
    <property type="component" value="Unassembled WGS sequence"/>
</dbReference>
<evidence type="ECO:0000313" key="1">
    <source>
        <dbReference type="EMBL" id="KAJ9664229.1"/>
    </source>
</evidence>
<evidence type="ECO:0000313" key="2">
    <source>
        <dbReference type="Proteomes" id="UP001172386"/>
    </source>
</evidence>
<protein>
    <submittedName>
        <fullName evidence="1">Uncharacterized protein</fullName>
    </submittedName>
</protein>
<proteinExistence type="predicted"/>
<accession>A0ACC3AKY2</accession>
<organism evidence="1 2">
    <name type="scientific">Neophaeococcomyces mojaviensis</name>
    <dbReference type="NCBI Taxonomy" id="3383035"/>
    <lineage>
        <taxon>Eukaryota</taxon>
        <taxon>Fungi</taxon>
        <taxon>Dikarya</taxon>
        <taxon>Ascomycota</taxon>
        <taxon>Pezizomycotina</taxon>
        <taxon>Eurotiomycetes</taxon>
        <taxon>Chaetothyriomycetidae</taxon>
        <taxon>Chaetothyriales</taxon>
        <taxon>Chaetothyriales incertae sedis</taxon>
        <taxon>Neophaeococcomyces</taxon>
    </lineage>
</organism>
<dbReference type="EMBL" id="JAPDRQ010000004">
    <property type="protein sequence ID" value="KAJ9664229.1"/>
    <property type="molecule type" value="Genomic_DNA"/>
</dbReference>